<name>A0A9Q1J628_SYNKA</name>
<proteinExistence type="predicted"/>
<protein>
    <submittedName>
        <fullName evidence="1">Uncharacterized protein</fullName>
    </submittedName>
</protein>
<evidence type="ECO:0000313" key="1">
    <source>
        <dbReference type="EMBL" id="KAJ8369004.1"/>
    </source>
</evidence>
<comment type="caution">
    <text evidence="1">The sequence shown here is derived from an EMBL/GenBank/DDBJ whole genome shotgun (WGS) entry which is preliminary data.</text>
</comment>
<accession>A0A9Q1J628</accession>
<dbReference type="OrthoDB" id="5959154at2759"/>
<dbReference type="SUPFAM" id="SSF81321">
    <property type="entry name" value="Family A G protein-coupled receptor-like"/>
    <property type="match status" value="1"/>
</dbReference>
<gene>
    <name evidence="1" type="ORF">SKAU_G00090320</name>
</gene>
<dbReference type="Proteomes" id="UP001152622">
    <property type="component" value="Chromosome 3"/>
</dbReference>
<dbReference type="AlphaFoldDB" id="A0A9Q1J628"/>
<evidence type="ECO:0000313" key="2">
    <source>
        <dbReference type="Proteomes" id="UP001152622"/>
    </source>
</evidence>
<organism evidence="1 2">
    <name type="scientific">Synaphobranchus kaupii</name>
    <name type="common">Kaup's arrowtooth eel</name>
    <dbReference type="NCBI Taxonomy" id="118154"/>
    <lineage>
        <taxon>Eukaryota</taxon>
        <taxon>Metazoa</taxon>
        <taxon>Chordata</taxon>
        <taxon>Craniata</taxon>
        <taxon>Vertebrata</taxon>
        <taxon>Euteleostomi</taxon>
        <taxon>Actinopterygii</taxon>
        <taxon>Neopterygii</taxon>
        <taxon>Teleostei</taxon>
        <taxon>Anguilliformes</taxon>
        <taxon>Synaphobranchidae</taxon>
        <taxon>Synaphobranchus</taxon>
    </lineage>
</organism>
<keyword evidence="2" id="KW-1185">Reference proteome</keyword>
<dbReference type="EMBL" id="JAINUF010000003">
    <property type="protein sequence ID" value="KAJ8369004.1"/>
    <property type="molecule type" value="Genomic_DNA"/>
</dbReference>
<sequence length="111" mass="12435">MGDRLYLSSHRTHGPAAHDFSQICGFVSAVSPVENDQENLLAFRFSAINPIVDPWIFIIFRKAVFRYLRSLLTCRFPRGALKSSSLNYHPGTGEPATSITLQDKTDPNLLL</sequence>
<reference evidence="1" key="1">
    <citation type="journal article" date="2023" name="Science">
        <title>Genome structures resolve the early diversification of teleost fishes.</title>
        <authorList>
            <person name="Parey E."/>
            <person name="Louis A."/>
            <person name="Montfort J."/>
            <person name="Bouchez O."/>
            <person name="Roques C."/>
            <person name="Iampietro C."/>
            <person name="Lluch J."/>
            <person name="Castinel A."/>
            <person name="Donnadieu C."/>
            <person name="Desvignes T."/>
            <person name="Floi Bucao C."/>
            <person name="Jouanno E."/>
            <person name="Wen M."/>
            <person name="Mejri S."/>
            <person name="Dirks R."/>
            <person name="Jansen H."/>
            <person name="Henkel C."/>
            <person name="Chen W.J."/>
            <person name="Zahm M."/>
            <person name="Cabau C."/>
            <person name="Klopp C."/>
            <person name="Thompson A.W."/>
            <person name="Robinson-Rechavi M."/>
            <person name="Braasch I."/>
            <person name="Lecointre G."/>
            <person name="Bobe J."/>
            <person name="Postlethwait J.H."/>
            <person name="Berthelot C."/>
            <person name="Roest Crollius H."/>
            <person name="Guiguen Y."/>
        </authorList>
    </citation>
    <scope>NUCLEOTIDE SEQUENCE</scope>
    <source>
        <strain evidence="1">WJC10195</strain>
    </source>
</reference>